<sequence>MTFHNRQPIERAATPAEIERLLHHMPVVAQMAENTWAKGFAQSVTKQARRKNWKPSLKQLSVMRGLVSDLFTHASDDAEDFNPIES</sequence>
<accession>A0A420DHI5</accession>
<protein>
    <submittedName>
        <fullName evidence="1">Uncharacterized protein</fullName>
    </submittedName>
</protein>
<dbReference type="AlphaFoldDB" id="A0A420DHI5"/>
<dbReference type="Proteomes" id="UP000284407">
    <property type="component" value="Unassembled WGS sequence"/>
</dbReference>
<comment type="caution">
    <text evidence="1">The sequence shown here is derived from an EMBL/GenBank/DDBJ whole genome shotgun (WGS) entry which is preliminary data.</text>
</comment>
<evidence type="ECO:0000313" key="1">
    <source>
        <dbReference type="EMBL" id="RKE93688.1"/>
    </source>
</evidence>
<dbReference type="EMBL" id="RAQK01000002">
    <property type="protein sequence ID" value="RKE93688.1"/>
    <property type="molecule type" value="Genomic_DNA"/>
</dbReference>
<name>A0A420DHI5_9RHOB</name>
<organism evidence="1 2">
    <name type="scientific">Sulfitobacter guttiformis</name>
    <dbReference type="NCBI Taxonomy" id="74349"/>
    <lineage>
        <taxon>Bacteria</taxon>
        <taxon>Pseudomonadati</taxon>
        <taxon>Pseudomonadota</taxon>
        <taxon>Alphaproteobacteria</taxon>
        <taxon>Rhodobacterales</taxon>
        <taxon>Roseobacteraceae</taxon>
        <taxon>Sulfitobacter</taxon>
    </lineage>
</organism>
<gene>
    <name evidence="1" type="ORF">C8N30_2778</name>
</gene>
<proteinExistence type="predicted"/>
<dbReference type="OrthoDB" id="7866188at2"/>
<dbReference type="STRING" id="1443111.Z949_1742"/>
<reference evidence="1 2" key="1">
    <citation type="submission" date="2018-09" db="EMBL/GenBank/DDBJ databases">
        <title>Genomic Encyclopedia of Archaeal and Bacterial Type Strains, Phase II (KMG-II): from individual species to whole genera.</title>
        <authorList>
            <person name="Goeker M."/>
        </authorList>
    </citation>
    <scope>NUCLEOTIDE SEQUENCE [LARGE SCALE GENOMIC DNA]</scope>
    <source>
        <strain evidence="1 2">DSM 11458</strain>
    </source>
</reference>
<dbReference type="RefSeq" id="WP_025062265.1">
    <property type="nucleotide sequence ID" value="NZ_RAQK01000002.1"/>
</dbReference>
<keyword evidence="2" id="KW-1185">Reference proteome</keyword>
<evidence type="ECO:0000313" key="2">
    <source>
        <dbReference type="Proteomes" id="UP000284407"/>
    </source>
</evidence>